<proteinExistence type="predicted"/>
<dbReference type="Pfam" id="PF01094">
    <property type="entry name" value="ANF_receptor"/>
    <property type="match status" value="1"/>
</dbReference>
<feature type="domain" description="Receptor ligand binding region" evidence="6">
    <location>
        <begin position="41"/>
        <end position="187"/>
    </location>
</feature>
<evidence type="ECO:0000256" key="2">
    <source>
        <dbReference type="ARBA" id="ARBA00022692"/>
    </source>
</evidence>
<dbReference type="GO" id="GO:0017046">
    <property type="term" value="F:peptide hormone binding"/>
    <property type="evidence" value="ECO:0007669"/>
    <property type="project" value="TreeGrafter"/>
</dbReference>
<dbReference type="InterPro" id="IPR028082">
    <property type="entry name" value="Peripla_BP_I"/>
</dbReference>
<evidence type="ECO:0000259" key="6">
    <source>
        <dbReference type="Pfam" id="PF01094"/>
    </source>
</evidence>
<keyword evidence="8" id="KW-1185">Reference proteome</keyword>
<dbReference type="GO" id="GO:0016020">
    <property type="term" value="C:membrane"/>
    <property type="evidence" value="ECO:0007669"/>
    <property type="project" value="UniProtKB-SubCell"/>
</dbReference>
<keyword evidence="2" id="KW-0812">Transmembrane</keyword>
<accession>A0AAN8JZH7</accession>
<dbReference type="GO" id="GO:0007165">
    <property type="term" value="P:signal transduction"/>
    <property type="evidence" value="ECO:0007669"/>
    <property type="project" value="TreeGrafter"/>
</dbReference>
<keyword evidence="4" id="KW-0472">Membrane</keyword>
<evidence type="ECO:0000256" key="5">
    <source>
        <dbReference type="SAM" id="SignalP"/>
    </source>
</evidence>
<dbReference type="EMBL" id="JAZGQO010000006">
    <property type="protein sequence ID" value="KAK6184970.1"/>
    <property type="molecule type" value="Genomic_DNA"/>
</dbReference>
<sequence>MIFLFLLTLTNVGTTFSRNVNVAVLLPFDDDRLFSLKQIVPAITLAIDEINNRTDFLLNKMTVRYADTKCDIAYGINHAIEFYMKGQVHAFFGPVCDFAVAPVARQVQFWNLPMISGGAMARDFFVYKDTTYGMLTRVGPVNFETLSLMFGKILNHYKWNRLKLLYESSGQDYIVTGFCHLLTEALHYDLLTVHPKIEQDYFRLDEGVDMDYILAREIGHHYSRE</sequence>
<dbReference type="Gene3D" id="3.40.50.2300">
    <property type="match status" value="1"/>
</dbReference>
<feature type="chain" id="PRO_5042969061" description="Receptor ligand binding region domain-containing protein" evidence="5">
    <location>
        <begin position="18"/>
        <end position="225"/>
    </location>
</feature>
<evidence type="ECO:0000256" key="1">
    <source>
        <dbReference type="ARBA" id="ARBA00004370"/>
    </source>
</evidence>
<reference evidence="7 8" key="1">
    <citation type="submission" date="2024-01" db="EMBL/GenBank/DDBJ databases">
        <title>The genome of the rayed Mediterranean limpet Patella caerulea (Linnaeus, 1758).</title>
        <authorList>
            <person name="Anh-Thu Weber A."/>
            <person name="Halstead-Nussloch G."/>
        </authorList>
    </citation>
    <scope>NUCLEOTIDE SEQUENCE [LARGE SCALE GENOMIC DNA]</scope>
    <source>
        <strain evidence="7">AATW-2023a</strain>
        <tissue evidence="7">Whole specimen</tissue>
    </source>
</reference>
<evidence type="ECO:0000256" key="3">
    <source>
        <dbReference type="ARBA" id="ARBA00022989"/>
    </source>
</evidence>
<dbReference type="InterPro" id="IPR052612">
    <property type="entry name" value="ANP_Clearance_Receptor"/>
</dbReference>
<comment type="subcellular location">
    <subcellularLocation>
        <location evidence="1">Membrane</location>
    </subcellularLocation>
</comment>
<dbReference type="InterPro" id="IPR001828">
    <property type="entry name" value="ANF_lig-bd_rcpt"/>
</dbReference>
<comment type="caution">
    <text evidence="7">The sequence shown here is derived from an EMBL/GenBank/DDBJ whole genome shotgun (WGS) entry which is preliminary data.</text>
</comment>
<evidence type="ECO:0000313" key="7">
    <source>
        <dbReference type="EMBL" id="KAK6184970.1"/>
    </source>
</evidence>
<protein>
    <recommendedName>
        <fullName evidence="6">Receptor ligand binding region domain-containing protein</fullName>
    </recommendedName>
</protein>
<gene>
    <name evidence="7" type="ORF">SNE40_007307</name>
</gene>
<name>A0AAN8JZH7_PATCE</name>
<dbReference type="PANTHER" id="PTHR44755:SF11">
    <property type="entry name" value="ATRIAL NATRIURETIC PEPTIDE RECEPTOR 3 ISOFORM X1"/>
    <property type="match status" value="1"/>
</dbReference>
<keyword evidence="5" id="KW-0732">Signal</keyword>
<evidence type="ECO:0000256" key="4">
    <source>
        <dbReference type="ARBA" id="ARBA00023136"/>
    </source>
</evidence>
<keyword evidence="3" id="KW-1133">Transmembrane helix</keyword>
<evidence type="ECO:0000313" key="8">
    <source>
        <dbReference type="Proteomes" id="UP001347796"/>
    </source>
</evidence>
<dbReference type="GO" id="GO:0038023">
    <property type="term" value="F:signaling receptor activity"/>
    <property type="evidence" value="ECO:0007669"/>
    <property type="project" value="TreeGrafter"/>
</dbReference>
<organism evidence="7 8">
    <name type="scientific">Patella caerulea</name>
    <name type="common">Rayed Mediterranean limpet</name>
    <dbReference type="NCBI Taxonomy" id="87958"/>
    <lineage>
        <taxon>Eukaryota</taxon>
        <taxon>Metazoa</taxon>
        <taxon>Spiralia</taxon>
        <taxon>Lophotrochozoa</taxon>
        <taxon>Mollusca</taxon>
        <taxon>Gastropoda</taxon>
        <taxon>Patellogastropoda</taxon>
        <taxon>Patelloidea</taxon>
        <taxon>Patellidae</taxon>
        <taxon>Patella</taxon>
    </lineage>
</organism>
<dbReference type="PANTHER" id="PTHR44755">
    <property type="entry name" value="NATRIURETIC PEPTIDE RECEPTOR 3-RELATED"/>
    <property type="match status" value="1"/>
</dbReference>
<dbReference type="Proteomes" id="UP001347796">
    <property type="component" value="Unassembled WGS sequence"/>
</dbReference>
<dbReference type="SUPFAM" id="SSF53822">
    <property type="entry name" value="Periplasmic binding protein-like I"/>
    <property type="match status" value="1"/>
</dbReference>
<feature type="signal peptide" evidence="5">
    <location>
        <begin position="1"/>
        <end position="17"/>
    </location>
</feature>
<dbReference type="AlphaFoldDB" id="A0AAN8JZH7"/>